<dbReference type="RefSeq" id="XP_018186013.1">
    <property type="nucleotide sequence ID" value="XM_018330619.1"/>
</dbReference>
<dbReference type="InParanoid" id="A0A165AH17"/>
<evidence type="ECO:0000256" key="1">
    <source>
        <dbReference type="ARBA" id="ARBA00004141"/>
    </source>
</evidence>
<dbReference type="FunCoup" id="A0A165AH17">
    <property type="interactions" value="15"/>
</dbReference>
<feature type="transmembrane region" description="Helical" evidence="10">
    <location>
        <begin position="416"/>
        <end position="434"/>
    </location>
</feature>
<evidence type="ECO:0000313" key="13">
    <source>
        <dbReference type="Proteomes" id="UP000076632"/>
    </source>
</evidence>
<dbReference type="InterPro" id="IPR013099">
    <property type="entry name" value="K_chnl_dom"/>
</dbReference>
<feature type="domain" description="Potassium channel" evidence="11">
    <location>
        <begin position="213"/>
        <end position="282"/>
    </location>
</feature>
<protein>
    <submittedName>
        <fullName evidence="12">Potassium channel-like protein</fullName>
    </submittedName>
</protein>
<name>A0A165AH17_XYLHT</name>
<evidence type="ECO:0000256" key="2">
    <source>
        <dbReference type="ARBA" id="ARBA00022448"/>
    </source>
</evidence>
<dbReference type="PANTHER" id="PTHR11003">
    <property type="entry name" value="POTASSIUM CHANNEL, SUBFAMILY K"/>
    <property type="match status" value="1"/>
</dbReference>
<dbReference type="GO" id="GO:0030322">
    <property type="term" value="P:stabilization of membrane potential"/>
    <property type="evidence" value="ECO:0007669"/>
    <property type="project" value="TreeGrafter"/>
</dbReference>
<comment type="similarity">
    <text evidence="8">Belongs to the two pore domain potassium channel (TC 1.A.1.8) family.</text>
</comment>
<feature type="transmembrane region" description="Helical" evidence="10">
    <location>
        <begin position="355"/>
        <end position="377"/>
    </location>
</feature>
<organism evidence="12 13">
    <name type="scientific">Xylona heveae (strain CBS 132557 / TC161)</name>
    <dbReference type="NCBI Taxonomy" id="1328760"/>
    <lineage>
        <taxon>Eukaryota</taxon>
        <taxon>Fungi</taxon>
        <taxon>Dikarya</taxon>
        <taxon>Ascomycota</taxon>
        <taxon>Pezizomycotina</taxon>
        <taxon>Xylonomycetes</taxon>
        <taxon>Xylonales</taxon>
        <taxon>Xylonaceae</taxon>
        <taxon>Xylona</taxon>
    </lineage>
</organism>
<evidence type="ECO:0000256" key="7">
    <source>
        <dbReference type="ARBA" id="ARBA00023303"/>
    </source>
</evidence>
<keyword evidence="2 8" id="KW-0813">Transport</keyword>
<evidence type="ECO:0000256" key="6">
    <source>
        <dbReference type="ARBA" id="ARBA00023136"/>
    </source>
</evidence>
<evidence type="ECO:0000256" key="4">
    <source>
        <dbReference type="ARBA" id="ARBA00022989"/>
    </source>
</evidence>
<dbReference type="SUPFAM" id="SSF81324">
    <property type="entry name" value="Voltage-gated potassium channels"/>
    <property type="match status" value="2"/>
</dbReference>
<keyword evidence="4 10" id="KW-1133">Transmembrane helix</keyword>
<dbReference type="PRINTS" id="PR01333">
    <property type="entry name" value="2POREKCHANEL"/>
</dbReference>
<feature type="transmembrane region" description="Helical" evidence="10">
    <location>
        <begin position="261"/>
        <end position="284"/>
    </location>
</feature>
<reference evidence="12 13" key="1">
    <citation type="journal article" date="2016" name="Fungal Biol.">
        <title>The genome of Xylona heveae provides a window into fungal endophytism.</title>
        <authorList>
            <person name="Gazis R."/>
            <person name="Kuo A."/>
            <person name="Riley R."/>
            <person name="LaButti K."/>
            <person name="Lipzen A."/>
            <person name="Lin J."/>
            <person name="Amirebrahimi M."/>
            <person name="Hesse C.N."/>
            <person name="Spatafora J.W."/>
            <person name="Henrissat B."/>
            <person name="Hainaut M."/>
            <person name="Grigoriev I.V."/>
            <person name="Hibbett D.S."/>
        </authorList>
    </citation>
    <scope>NUCLEOTIDE SEQUENCE [LARGE SCALE GENOMIC DNA]</scope>
    <source>
        <strain evidence="12 13">TC161</strain>
    </source>
</reference>
<keyword evidence="13" id="KW-1185">Reference proteome</keyword>
<keyword evidence="5 8" id="KW-0406">Ion transport</keyword>
<dbReference type="OrthoDB" id="297496at2759"/>
<dbReference type="GO" id="GO:0005886">
    <property type="term" value="C:plasma membrane"/>
    <property type="evidence" value="ECO:0007669"/>
    <property type="project" value="TreeGrafter"/>
</dbReference>
<dbReference type="GeneID" id="28895756"/>
<dbReference type="STRING" id="1328760.A0A165AH17"/>
<dbReference type="GO" id="GO:0015271">
    <property type="term" value="F:outward rectifier potassium channel activity"/>
    <property type="evidence" value="ECO:0007669"/>
    <property type="project" value="TreeGrafter"/>
</dbReference>
<dbReference type="Pfam" id="PF07885">
    <property type="entry name" value="Ion_trans_2"/>
    <property type="match status" value="2"/>
</dbReference>
<evidence type="ECO:0000256" key="10">
    <source>
        <dbReference type="SAM" id="Phobius"/>
    </source>
</evidence>
<feature type="transmembrane region" description="Helical" evidence="10">
    <location>
        <begin position="126"/>
        <end position="145"/>
    </location>
</feature>
<feature type="transmembrane region" description="Helical" evidence="10">
    <location>
        <begin position="91"/>
        <end position="114"/>
    </location>
</feature>
<dbReference type="GO" id="GO:0022841">
    <property type="term" value="F:potassium ion leak channel activity"/>
    <property type="evidence" value="ECO:0007669"/>
    <property type="project" value="TreeGrafter"/>
</dbReference>
<keyword evidence="6 10" id="KW-0472">Membrane</keyword>
<dbReference type="OMA" id="SFEEWAW"/>
<proteinExistence type="inferred from homology"/>
<feature type="region of interest" description="Disordered" evidence="9">
    <location>
        <begin position="584"/>
        <end position="631"/>
    </location>
</feature>
<feature type="compositionally biased region" description="Basic and acidic residues" evidence="9">
    <location>
        <begin position="511"/>
        <end position="541"/>
    </location>
</feature>
<dbReference type="EMBL" id="KV407463">
    <property type="protein sequence ID" value="KZF20458.1"/>
    <property type="molecule type" value="Genomic_DNA"/>
</dbReference>
<feature type="compositionally biased region" description="Basic residues" evidence="9">
    <location>
        <begin position="491"/>
        <end position="501"/>
    </location>
</feature>
<evidence type="ECO:0000259" key="11">
    <source>
        <dbReference type="Pfam" id="PF07885"/>
    </source>
</evidence>
<dbReference type="PANTHER" id="PTHR11003:SF301">
    <property type="entry name" value="POTASSIUM CHANNEL PROTEIN"/>
    <property type="match status" value="1"/>
</dbReference>
<evidence type="ECO:0000256" key="5">
    <source>
        <dbReference type="ARBA" id="ARBA00023065"/>
    </source>
</evidence>
<evidence type="ECO:0000256" key="3">
    <source>
        <dbReference type="ARBA" id="ARBA00022692"/>
    </source>
</evidence>
<dbReference type="Proteomes" id="UP000076632">
    <property type="component" value="Unassembled WGS sequence"/>
</dbReference>
<feature type="compositionally biased region" description="Basic and acidic residues" evidence="9">
    <location>
        <begin position="13"/>
        <end position="27"/>
    </location>
</feature>
<accession>A0A165AH17</accession>
<keyword evidence="7 8" id="KW-0407">Ion channel</keyword>
<sequence length="665" mass="75590">MNDPGLDSPIQDGAREVESEKKEKASEENEEGSFLDPSRWWFFSTAFPLIAGTFGPMASAFNLCALVESWRVYIPPGGSEIHGQTIADPKWLIAINAVSFVFAIIANIALLLNMARRLRFSIAQPVTIIGWYIASVLLIALVSAASDDLRLHPAAQHAFTQPFYYAIMSAALYFLISSLMVATVYGAWRGHYAKEFRLTMSQRTLMLQTISYLFYLLIGAAIYARIESWTFLDSVYWAECTLLTVGSGDYTPVTHVGRSLLFPYAIGGIVILGLTIGSIRALILERGKEKLAARMVEKHRVHLVSSMDKQRRSMMPNIVMPKRISLEGLSEHDRREKEFQLMRTVQARAMHTRRWASLFISSFAWFTLWTVGAAIFFKTERDQSWSYFESLYYAYTSLLTIGYGDFYPQSNSGKPFFVFWSMLAIPTMTILISNMGDTVIKIIRDVTLWIGDITILPSDKRSLRNLTRSFTKSASGDLEEAPGLLGTLKRRASGTQAHRHNSNSTTGANRVVDEATKQMEREELTDEEKARERGDKPAENAHHRHYLLIKEIRKVMKHLNDSPPKKFSFEEWSRYLKLIGEDENSPAAHRRPQAHPAKGAHEGPDLQQAQTMDDKGHVKPWSWLDDRSPLMGTKPEAEWLVERMTSLLEESILEHYHRHEKGDEH</sequence>
<evidence type="ECO:0000256" key="8">
    <source>
        <dbReference type="RuleBase" id="RU003857"/>
    </source>
</evidence>
<keyword evidence="3 8" id="KW-0812">Transmembrane</keyword>
<feature type="transmembrane region" description="Helical" evidence="10">
    <location>
        <begin position="165"/>
        <end position="188"/>
    </location>
</feature>
<feature type="region of interest" description="Disordered" evidence="9">
    <location>
        <begin position="491"/>
        <end position="543"/>
    </location>
</feature>
<evidence type="ECO:0000256" key="9">
    <source>
        <dbReference type="SAM" id="MobiDB-lite"/>
    </source>
</evidence>
<gene>
    <name evidence="12" type="ORF">L228DRAFT_233079</name>
</gene>
<evidence type="ECO:0000313" key="12">
    <source>
        <dbReference type="EMBL" id="KZF20458.1"/>
    </source>
</evidence>
<dbReference type="Gene3D" id="1.10.287.70">
    <property type="match status" value="2"/>
</dbReference>
<feature type="domain" description="Potassium channel" evidence="11">
    <location>
        <begin position="365"/>
        <end position="440"/>
    </location>
</feature>
<dbReference type="AlphaFoldDB" id="A0A165AH17"/>
<feature type="transmembrane region" description="Helical" evidence="10">
    <location>
        <begin position="209"/>
        <end position="226"/>
    </location>
</feature>
<dbReference type="InterPro" id="IPR003280">
    <property type="entry name" value="2pore_dom_K_chnl"/>
</dbReference>
<dbReference type="FunFam" id="1.10.287.70:FF:000182">
    <property type="entry name" value="Outward-rectifier potassium channel TOK1"/>
    <property type="match status" value="1"/>
</dbReference>
<comment type="subcellular location">
    <subcellularLocation>
        <location evidence="1">Membrane</location>
        <topology evidence="1">Multi-pass membrane protein</topology>
    </subcellularLocation>
</comment>
<feature type="region of interest" description="Disordered" evidence="9">
    <location>
        <begin position="1"/>
        <end position="32"/>
    </location>
</feature>